<evidence type="ECO:0000256" key="8">
    <source>
        <dbReference type="ARBA" id="ARBA00023136"/>
    </source>
</evidence>
<keyword evidence="14" id="KW-1185">Reference proteome</keyword>
<dbReference type="PRINTS" id="PR00363">
    <property type="entry name" value="CYTOCHROMEB5"/>
</dbReference>
<dbReference type="InterPro" id="IPR001611">
    <property type="entry name" value="Leu-rich_rpt"/>
</dbReference>
<evidence type="ECO:0000256" key="10">
    <source>
        <dbReference type="ARBA" id="ARBA00023180"/>
    </source>
</evidence>
<dbReference type="SMART" id="SM01117">
    <property type="entry name" value="Cyt-b5"/>
    <property type="match status" value="1"/>
</dbReference>
<keyword evidence="7 11" id="KW-0408">Iron</keyword>
<dbReference type="InterPro" id="IPR032675">
    <property type="entry name" value="LRR_dom_sf"/>
</dbReference>
<gene>
    <name evidence="13" type="ORF">PVK06_028909</name>
</gene>
<keyword evidence="5" id="KW-0732">Signal</keyword>
<feature type="domain" description="Cytochrome b5 heme-binding" evidence="12">
    <location>
        <begin position="348"/>
        <end position="393"/>
    </location>
</feature>
<evidence type="ECO:0000256" key="7">
    <source>
        <dbReference type="ARBA" id="ARBA00023004"/>
    </source>
</evidence>
<organism evidence="13 14">
    <name type="scientific">Gossypium arboreum</name>
    <name type="common">Tree cotton</name>
    <name type="synonym">Gossypium nanking</name>
    <dbReference type="NCBI Taxonomy" id="29729"/>
    <lineage>
        <taxon>Eukaryota</taxon>
        <taxon>Viridiplantae</taxon>
        <taxon>Streptophyta</taxon>
        <taxon>Embryophyta</taxon>
        <taxon>Tracheophyta</taxon>
        <taxon>Spermatophyta</taxon>
        <taxon>Magnoliopsida</taxon>
        <taxon>eudicotyledons</taxon>
        <taxon>Gunneridae</taxon>
        <taxon>Pentapetalae</taxon>
        <taxon>rosids</taxon>
        <taxon>malvids</taxon>
        <taxon>Malvales</taxon>
        <taxon>Malvaceae</taxon>
        <taxon>Malvoideae</taxon>
        <taxon>Gossypium</taxon>
    </lineage>
</organism>
<dbReference type="Gene3D" id="3.10.120.10">
    <property type="entry name" value="Cytochrome b5-like heme/steroid binding domain"/>
    <property type="match status" value="1"/>
</dbReference>
<dbReference type="PANTHER" id="PTHR48063">
    <property type="entry name" value="LRR RECEPTOR-LIKE KINASE"/>
    <property type="match status" value="1"/>
</dbReference>
<evidence type="ECO:0000313" key="14">
    <source>
        <dbReference type="Proteomes" id="UP001358586"/>
    </source>
</evidence>
<dbReference type="InterPro" id="IPR046956">
    <property type="entry name" value="RLP23-like"/>
</dbReference>
<evidence type="ECO:0000256" key="3">
    <source>
        <dbReference type="ARBA" id="ARBA00022692"/>
    </source>
</evidence>
<evidence type="ECO:0000256" key="11">
    <source>
        <dbReference type="RuleBase" id="RU362121"/>
    </source>
</evidence>
<evidence type="ECO:0000256" key="5">
    <source>
        <dbReference type="ARBA" id="ARBA00022729"/>
    </source>
</evidence>
<dbReference type="InterPro" id="IPR036400">
    <property type="entry name" value="Cyt_B5-like_heme/steroid_sf"/>
</dbReference>
<keyword evidence="8 11" id="KW-0472">Membrane</keyword>
<evidence type="ECO:0000256" key="6">
    <source>
        <dbReference type="ARBA" id="ARBA00022989"/>
    </source>
</evidence>
<proteinExistence type="inferred from homology"/>
<dbReference type="SUPFAM" id="SSF55856">
    <property type="entry name" value="Cytochrome b5-like heme/steroid binding domain"/>
    <property type="match status" value="1"/>
</dbReference>
<evidence type="ECO:0000256" key="9">
    <source>
        <dbReference type="ARBA" id="ARBA00023170"/>
    </source>
</evidence>
<keyword evidence="3 11" id="KW-0812">Transmembrane</keyword>
<keyword evidence="2 11" id="KW-0349">Heme</keyword>
<keyword evidence="10" id="KW-0325">Glycoprotein</keyword>
<dbReference type="SUPFAM" id="SSF52058">
    <property type="entry name" value="L domain-like"/>
    <property type="match status" value="1"/>
</dbReference>
<evidence type="ECO:0000256" key="1">
    <source>
        <dbReference type="ARBA" id="ARBA00004479"/>
    </source>
</evidence>
<keyword evidence="6 11" id="KW-1133">Transmembrane helix</keyword>
<dbReference type="Pfam" id="PF00173">
    <property type="entry name" value="Cyt-b5"/>
    <property type="match status" value="1"/>
</dbReference>
<sequence>MFSGSLSFFYMTIMNIDLDYLDLSNNLLSGRIPDCCSKYILLGAISLDNNNLLGVIPNSLGSLQNLKSLHLRNTSLYGGIPHFLENCTQLGLLDLGDNKLTGIIPPWIGERLDGLIVLRLRSNEFHDNIPSTLCHLLFLQVLDLSLNNISRAIPSCLNKLAAMASVASSEAMTYLWEGSFGIADDDNFIFCFNDHLSVLWKGFEREYGNTIGMLKSIDLSCNKLSGEIPLELGSLEGLINLNLSRNMLRGSIFREIGQLKFLDSLDLSTNNLFGEISERSFLSVLDLSNNNLSGKTQAFSCKVSMLLHIQGIRDCAENRCANVLKMSHQRCLTMAVLKEAVKVYNVTFLEDHPGGDEVLLSATGKDATDDFEDVGHGSSARAMLDELYVGDIDASTIPTKTKYTPPNQPHYEQDKTSEFVVKLFQFLVPLLILGLALGIRFYTKSPA</sequence>
<keyword evidence="4 11" id="KW-0479">Metal-binding</keyword>
<evidence type="ECO:0000256" key="4">
    <source>
        <dbReference type="ARBA" id="ARBA00022723"/>
    </source>
</evidence>
<dbReference type="PROSITE" id="PS00191">
    <property type="entry name" value="CYTOCHROME_B5_1"/>
    <property type="match status" value="1"/>
</dbReference>
<dbReference type="Pfam" id="PF00560">
    <property type="entry name" value="LRR_1"/>
    <property type="match status" value="7"/>
</dbReference>
<comment type="caution">
    <text evidence="13">The sequence shown here is derived from an EMBL/GenBank/DDBJ whole genome shotgun (WGS) entry which is preliminary data.</text>
</comment>
<dbReference type="InterPro" id="IPR001199">
    <property type="entry name" value="Cyt_B5-like_heme/steroid-bd"/>
</dbReference>
<dbReference type="InterPro" id="IPR018506">
    <property type="entry name" value="Cyt_B5_heme-BS"/>
</dbReference>
<feature type="transmembrane region" description="Helical" evidence="11">
    <location>
        <begin position="423"/>
        <end position="442"/>
    </location>
</feature>
<dbReference type="PROSITE" id="PS50255">
    <property type="entry name" value="CYTOCHROME_B5_2"/>
    <property type="match status" value="1"/>
</dbReference>
<comment type="similarity">
    <text evidence="11">Belongs to the cytochrome b5 family.</text>
</comment>
<protein>
    <recommendedName>
        <fullName evidence="12">Cytochrome b5 heme-binding domain-containing protein</fullName>
    </recommendedName>
</protein>
<dbReference type="EMBL" id="JARKNE010000008">
    <property type="protein sequence ID" value="KAK5813459.1"/>
    <property type="molecule type" value="Genomic_DNA"/>
</dbReference>
<name>A0ABR0P552_GOSAR</name>
<dbReference type="PRINTS" id="PR00019">
    <property type="entry name" value="LEURICHRPT"/>
</dbReference>
<accession>A0ABR0P552</accession>
<reference evidence="13 14" key="1">
    <citation type="submission" date="2023-03" db="EMBL/GenBank/DDBJ databases">
        <title>WGS of Gossypium arboreum.</title>
        <authorList>
            <person name="Yu D."/>
        </authorList>
    </citation>
    <scope>NUCLEOTIDE SEQUENCE [LARGE SCALE GENOMIC DNA]</scope>
    <source>
        <tissue evidence="13">Leaf</tissue>
    </source>
</reference>
<comment type="subcellular location">
    <subcellularLocation>
        <location evidence="1">Membrane</location>
        <topology evidence="1">Single-pass type I membrane protein</topology>
    </subcellularLocation>
</comment>
<dbReference type="Proteomes" id="UP001358586">
    <property type="component" value="Chromosome 8"/>
</dbReference>
<evidence type="ECO:0000256" key="2">
    <source>
        <dbReference type="ARBA" id="ARBA00022617"/>
    </source>
</evidence>
<evidence type="ECO:0000259" key="12">
    <source>
        <dbReference type="PROSITE" id="PS50255"/>
    </source>
</evidence>
<evidence type="ECO:0000313" key="13">
    <source>
        <dbReference type="EMBL" id="KAK5813459.1"/>
    </source>
</evidence>
<dbReference type="PANTHER" id="PTHR48063:SF101">
    <property type="entry name" value="LRR RECEPTOR-LIKE SERINE_THREONINE-PROTEIN KINASE FLS2"/>
    <property type="match status" value="1"/>
</dbReference>
<dbReference type="Gene3D" id="3.80.10.10">
    <property type="entry name" value="Ribonuclease Inhibitor"/>
    <property type="match status" value="1"/>
</dbReference>
<keyword evidence="9" id="KW-0675">Receptor</keyword>